<reference evidence="1 2" key="1">
    <citation type="journal article" date="2021" name="Plant Biotechnol. J.">
        <title>Multi-omics assisted identification of the key and species-specific regulatory components of drought-tolerant mechanisms in Gossypium stocksii.</title>
        <authorList>
            <person name="Yu D."/>
            <person name="Ke L."/>
            <person name="Zhang D."/>
            <person name="Wu Y."/>
            <person name="Sun Y."/>
            <person name="Mei J."/>
            <person name="Sun J."/>
            <person name="Sun Y."/>
        </authorList>
    </citation>
    <scope>NUCLEOTIDE SEQUENCE [LARGE SCALE GENOMIC DNA]</scope>
    <source>
        <strain evidence="2">cv. E1</strain>
        <tissue evidence="1">Leaf</tissue>
    </source>
</reference>
<organism evidence="1 2">
    <name type="scientific">Gossypium stocksii</name>
    <dbReference type="NCBI Taxonomy" id="47602"/>
    <lineage>
        <taxon>Eukaryota</taxon>
        <taxon>Viridiplantae</taxon>
        <taxon>Streptophyta</taxon>
        <taxon>Embryophyta</taxon>
        <taxon>Tracheophyta</taxon>
        <taxon>Spermatophyta</taxon>
        <taxon>Magnoliopsida</taxon>
        <taxon>eudicotyledons</taxon>
        <taxon>Gunneridae</taxon>
        <taxon>Pentapetalae</taxon>
        <taxon>rosids</taxon>
        <taxon>malvids</taxon>
        <taxon>Malvales</taxon>
        <taxon>Malvaceae</taxon>
        <taxon>Malvoideae</taxon>
        <taxon>Gossypium</taxon>
    </lineage>
</organism>
<gene>
    <name evidence="1" type="ORF">J1N35_026488</name>
</gene>
<dbReference type="AlphaFoldDB" id="A0A9D3ZX54"/>
<evidence type="ECO:0000313" key="1">
    <source>
        <dbReference type="EMBL" id="KAH1074160.1"/>
    </source>
</evidence>
<dbReference type="OrthoDB" id="971903at2759"/>
<evidence type="ECO:0000313" key="2">
    <source>
        <dbReference type="Proteomes" id="UP000828251"/>
    </source>
</evidence>
<keyword evidence="2" id="KW-1185">Reference proteome</keyword>
<protein>
    <submittedName>
        <fullName evidence="1">Uncharacterized protein</fullName>
    </submittedName>
</protein>
<name>A0A9D3ZX54_9ROSI</name>
<comment type="caution">
    <text evidence="1">The sequence shown here is derived from an EMBL/GenBank/DDBJ whole genome shotgun (WGS) entry which is preliminary data.</text>
</comment>
<dbReference type="EMBL" id="JAIQCV010000008">
    <property type="protein sequence ID" value="KAH1074160.1"/>
    <property type="molecule type" value="Genomic_DNA"/>
</dbReference>
<accession>A0A9D3ZX54</accession>
<dbReference type="PANTHER" id="PTHR48464">
    <property type="match status" value="1"/>
</dbReference>
<sequence length="193" mass="21888">MPCLVECNGIAITTQSYGPTTKHCLVKWNAYYGYEKDRVTRKDAQTTADIIEEIDVEDVTIANTHEERSDFHGCKADVPLDEMDLSTTQPQPSRNQDDSHFQRKKKISDASEQIFSSFIDAATLLAENIRIVGLEISRSIGCEVLIQQRSEMVIQESALKLYPTLCEVEGLTEDQRYRALSKIPDHPMQMLMT</sequence>
<dbReference type="Proteomes" id="UP000828251">
    <property type="component" value="Unassembled WGS sequence"/>
</dbReference>
<proteinExistence type="predicted"/>
<dbReference type="PANTHER" id="PTHR48464:SF1">
    <property type="entry name" value="MYB_SANT-LIKE DOMAIN-CONTAINING PROTEIN"/>
    <property type="match status" value="1"/>
</dbReference>